<dbReference type="Proteomes" id="UP000078390">
    <property type="component" value="Unassembled WGS sequence"/>
</dbReference>
<evidence type="ECO:0000313" key="1">
    <source>
        <dbReference type="EMBL" id="OAQ20393.1"/>
    </source>
</evidence>
<accession>A0A179D340</accession>
<dbReference type="EMBL" id="LWLG01000012">
    <property type="protein sequence ID" value="OAQ20393.1"/>
    <property type="molecule type" value="Genomic_DNA"/>
</dbReference>
<evidence type="ECO:0000313" key="2">
    <source>
        <dbReference type="Proteomes" id="UP000078390"/>
    </source>
</evidence>
<sequence>MAFLLPFGLTPTYYRKEEGLFICHHGHNQGNTTFLLIVGRF</sequence>
<organism evidence="1 2">
    <name type="scientific">Thermosulfurimonas dismutans</name>
    <dbReference type="NCBI Taxonomy" id="999894"/>
    <lineage>
        <taxon>Bacteria</taxon>
        <taxon>Pseudomonadati</taxon>
        <taxon>Thermodesulfobacteriota</taxon>
        <taxon>Thermodesulfobacteria</taxon>
        <taxon>Thermodesulfobacteriales</taxon>
        <taxon>Thermodesulfobacteriaceae</taxon>
        <taxon>Thermosulfurimonas</taxon>
    </lineage>
</organism>
<name>A0A179D340_9BACT</name>
<comment type="caution">
    <text evidence="1">The sequence shown here is derived from an EMBL/GenBank/DDBJ whole genome shotgun (WGS) entry which is preliminary data.</text>
</comment>
<proteinExistence type="predicted"/>
<reference evidence="1 2" key="1">
    <citation type="submission" date="2016-04" db="EMBL/GenBank/DDBJ databases">
        <title>Genome analysis of Thermosulfurimonas dismutans, the first thermophilic sulfur-disproportionating bacterium of the phylum Thermodesulfobacteria.</title>
        <authorList>
            <person name="Mardanov A.V."/>
            <person name="Beletsky A.V."/>
            <person name="Kadnikov V.V."/>
            <person name="Slobodkin A.I."/>
            <person name="Ravin N.V."/>
        </authorList>
    </citation>
    <scope>NUCLEOTIDE SEQUENCE [LARGE SCALE GENOMIC DNA]</scope>
    <source>
        <strain evidence="1 2">S95</strain>
    </source>
</reference>
<protein>
    <submittedName>
        <fullName evidence="1">Uncharacterized protein</fullName>
    </submittedName>
</protein>
<dbReference type="AlphaFoldDB" id="A0A179D340"/>
<dbReference type="STRING" id="999894.TDIS_1588"/>
<gene>
    <name evidence="1" type="ORF">TDIS_1588</name>
</gene>
<keyword evidence="2" id="KW-1185">Reference proteome</keyword>